<evidence type="ECO:0000256" key="1">
    <source>
        <dbReference type="SAM" id="Phobius"/>
    </source>
</evidence>
<protein>
    <submittedName>
        <fullName evidence="2">Uncharacterized protein</fullName>
    </submittedName>
</protein>
<feature type="transmembrane region" description="Helical" evidence="1">
    <location>
        <begin position="15"/>
        <end position="36"/>
    </location>
</feature>
<feature type="transmembrane region" description="Helical" evidence="1">
    <location>
        <begin position="102"/>
        <end position="122"/>
    </location>
</feature>
<feature type="transmembrane region" description="Helical" evidence="1">
    <location>
        <begin position="73"/>
        <end position="90"/>
    </location>
</feature>
<feature type="transmembrane region" description="Helical" evidence="1">
    <location>
        <begin position="176"/>
        <end position="197"/>
    </location>
</feature>
<proteinExistence type="predicted"/>
<keyword evidence="1" id="KW-0812">Transmembrane</keyword>
<dbReference type="EMBL" id="BART01012230">
    <property type="protein sequence ID" value="GAG78470.1"/>
    <property type="molecule type" value="Genomic_DNA"/>
</dbReference>
<dbReference type="AlphaFoldDB" id="X1A892"/>
<evidence type="ECO:0000313" key="2">
    <source>
        <dbReference type="EMBL" id="GAG78470.1"/>
    </source>
</evidence>
<feature type="non-terminal residue" evidence="2">
    <location>
        <position position="1"/>
    </location>
</feature>
<accession>X1A892</accession>
<feature type="transmembrane region" description="Helical" evidence="1">
    <location>
        <begin position="142"/>
        <end position="164"/>
    </location>
</feature>
<sequence>FSEVALGGGLRAADFPYRSGLLLGIGMALMGMALAIHKKPAMLIGIGLVAVLVKLLAVPILHISVMCKANSCIAVFTEAVVLSLVAFLLMTEMGKSVHARMGSGAVAAIIASVGFYFIGMQVAPCEYLLSFSPAGFIVTEGLIWAAFSAILLPLGYLAGMKLEVKTFPLLTRKTSLYYATAVATILICWGVSAVAIVSGL</sequence>
<keyword evidence="1" id="KW-1133">Transmembrane helix</keyword>
<comment type="caution">
    <text evidence="2">The sequence shown here is derived from an EMBL/GenBank/DDBJ whole genome shotgun (WGS) entry which is preliminary data.</text>
</comment>
<keyword evidence="1" id="KW-0472">Membrane</keyword>
<reference evidence="2" key="1">
    <citation type="journal article" date="2014" name="Front. Microbiol.">
        <title>High frequency of phylogenetically diverse reductive dehalogenase-homologous genes in deep subseafloor sedimentary metagenomes.</title>
        <authorList>
            <person name="Kawai M."/>
            <person name="Futagami T."/>
            <person name="Toyoda A."/>
            <person name="Takaki Y."/>
            <person name="Nishi S."/>
            <person name="Hori S."/>
            <person name="Arai W."/>
            <person name="Tsubouchi T."/>
            <person name="Morono Y."/>
            <person name="Uchiyama I."/>
            <person name="Ito T."/>
            <person name="Fujiyama A."/>
            <person name="Inagaki F."/>
            <person name="Takami H."/>
        </authorList>
    </citation>
    <scope>NUCLEOTIDE SEQUENCE</scope>
    <source>
        <strain evidence="2">Expedition CK06-06</strain>
    </source>
</reference>
<gene>
    <name evidence="2" type="ORF">S01H4_25645</name>
</gene>
<organism evidence="2">
    <name type="scientific">marine sediment metagenome</name>
    <dbReference type="NCBI Taxonomy" id="412755"/>
    <lineage>
        <taxon>unclassified sequences</taxon>
        <taxon>metagenomes</taxon>
        <taxon>ecological metagenomes</taxon>
    </lineage>
</organism>
<feature type="transmembrane region" description="Helical" evidence="1">
    <location>
        <begin position="43"/>
        <end position="61"/>
    </location>
</feature>
<name>X1A892_9ZZZZ</name>